<protein>
    <submittedName>
        <fullName evidence="4">Uncharacterized protein</fullName>
    </submittedName>
</protein>
<feature type="compositionally biased region" description="Basic and acidic residues" evidence="3">
    <location>
        <begin position="301"/>
        <end position="314"/>
    </location>
</feature>
<feature type="compositionally biased region" description="Basic and acidic residues" evidence="3">
    <location>
        <begin position="335"/>
        <end position="346"/>
    </location>
</feature>
<sequence length="649" mass="71109">MDSRPIELHNSTTPHDTSFGLSGNRFSVGSVPVASNTQFNSNGTSINSSPMEKPPFIRTSTYNPLLQAKSPSPIPQQRANNTMDVFGFGPGIGSSTSLQRPPLKRNASQSTQGSAASQGSSPIQQAHFTHHNQQANSHGQTQSRRVINVYHPSPYLVPLSLPIPLNDDEVFKCLADSYLMEVPESFNLVDVCFINARIAAAVNRFRDCQIWRILAVSLEQDSSHYDHIDNRDTHLSNGNHLESENSHDDKSILSDIGNIVGSYNSNSTLTTNYGGVNGTGGETTGGNSVESSGGSGPLSNTKDRNLHAFTDHKNSSSHSFLDSGDQSMSQGSGEVDSRNKKLKNDYESAIDDDDYNGNDQQTKEKGTTDDLFKRSVPIKENSVNTGRINSASSSPIKVKSLESPAPFNDAEGSPRNIAGARNYPAIHKYSFGNASFHNRPRPNLTQDLDDENSHVMNNAVSSMAFAQSSGGSSPTYFNQRFPSPHHSFHSSSRSLASDLSRRNSSVVGSHRSSSFNNPKSFTPKDVFLGKNELNEVDERQEDQKSFETNDKRSVTARSELTRAFHERNESSPNEYNQSFDLSIPWSTTNLLEKSLDYAMHQGDIIMSATLILLFYDYSNEDLGGVIKKHASLECGSKRITGGIKLLNKQ</sequence>
<feature type="compositionally biased region" description="Polar residues" evidence="3">
    <location>
        <begin position="9"/>
        <end position="21"/>
    </location>
</feature>
<feature type="compositionally biased region" description="Basic and acidic residues" evidence="3">
    <location>
        <begin position="361"/>
        <end position="373"/>
    </location>
</feature>
<feature type="compositionally biased region" description="Gly residues" evidence="3">
    <location>
        <begin position="275"/>
        <end position="284"/>
    </location>
</feature>
<evidence type="ECO:0000256" key="1">
    <source>
        <dbReference type="ARBA" id="ARBA00022574"/>
    </source>
</evidence>
<feature type="region of interest" description="Disordered" evidence="3">
    <location>
        <begin position="274"/>
        <end position="374"/>
    </location>
</feature>
<reference evidence="4 5" key="1">
    <citation type="submission" date="2022-09" db="EMBL/GenBank/DDBJ databases">
        <authorList>
            <person name="Palmer J.M."/>
        </authorList>
    </citation>
    <scope>NUCLEOTIDE SEQUENCE [LARGE SCALE GENOMIC DNA]</scope>
    <source>
        <strain evidence="4 5">DSM 7382</strain>
    </source>
</reference>
<feature type="compositionally biased region" description="Low complexity" evidence="3">
    <location>
        <begin position="107"/>
        <end position="123"/>
    </location>
</feature>
<feature type="region of interest" description="Disordered" evidence="3">
    <location>
        <begin position="86"/>
        <end position="123"/>
    </location>
</feature>
<dbReference type="AlphaFoldDB" id="A0AAW0FSH0"/>
<dbReference type="GO" id="GO:0061700">
    <property type="term" value="C:GATOR2 complex"/>
    <property type="evidence" value="ECO:0007669"/>
    <property type="project" value="TreeGrafter"/>
</dbReference>
<evidence type="ECO:0000313" key="4">
    <source>
        <dbReference type="EMBL" id="KAK7681174.1"/>
    </source>
</evidence>
<feature type="region of interest" description="Disordered" evidence="3">
    <location>
        <begin position="1"/>
        <end position="21"/>
    </location>
</feature>
<feature type="compositionally biased region" description="Low complexity" evidence="3">
    <location>
        <begin position="480"/>
        <end position="514"/>
    </location>
</feature>
<organism evidence="4 5">
    <name type="scientific">Cerrena zonata</name>
    <dbReference type="NCBI Taxonomy" id="2478898"/>
    <lineage>
        <taxon>Eukaryota</taxon>
        <taxon>Fungi</taxon>
        <taxon>Dikarya</taxon>
        <taxon>Basidiomycota</taxon>
        <taxon>Agaricomycotina</taxon>
        <taxon>Agaricomycetes</taxon>
        <taxon>Polyporales</taxon>
        <taxon>Cerrenaceae</taxon>
        <taxon>Cerrena</taxon>
    </lineage>
</organism>
<keyword evidence="2" id="KW-0677">Repeat</keyword>
<keyword evidence="1" id="KW-0853">WD repeat</keyword>
<dbReference type="Proteomes" id="UP001385951">
    <property type="component" value="Unassembled WGS sequence"/>
</dbReference>
<feature type="compositionally biased region" description="Low complexity" evidence="3">
    <location>
        <begin position="322"/>
        <end position="333"/>
    </location>
</feature>
<dbReference type="InterPro" id="IPR037590">
    <property type="entry name" value="WDR24"/>
</dbReference>
<dbReference type="PANTHER" id="PTHR46200:SF1">
    <property type="entry name" value="GATOR COMPLEX PROTEIN WDR24"/>
    <property type="match status" value="1"/>
</dbReference>
<proteinExistence type="predicted"/>
<evidence type="ECO:0000256" key="3">
    <source>
        <dbReference type="SAM" id="MobiDB-lite"/>
    </source>
</evidence>
<accession>A0AAW0FSH0</accession>
<feature type="region of interest" description="Disordered" evidence="3">
    <location>
        <begin position="465"/>
        <end position="525"/>
    </location>
</feature>
<evidence type="ECO:0000256" key="2">
    <source>
        <dbReference type="ARBA" id="ARBA00022737"/>
    </source>
</evidence>
<keyword evidence="5" id="KW-1185">Reference proteome</keyword>
<dbReference type="GO" id="GO:0005774">
    <property type="term" value="C:vacuolar membrane"/>
    <property type="evidence" value="ECO:0007669"/>
    <property type="project" value="TreeGrafter"/>
</dbReference>
<evidence type="ECO:0000313" key="5">
    <source>
        <dbReference type="Proteomes" id="UP001385951"/>
    </source>
</evidence>
<gene>
    <name evidence="4" type="ORF">QCA50_015789</name>
</gene>
<feature type="compositionally biased region" description="Polar residues" evidence="3">
    <location>
        <begin position="465"/>
        <end position="478"/>
    </location>
</feature>
<dbReference type="EMBL" id="JASBNA010000043">
    <property type="protein sequence ID" value="KAK7681174.1"/>
    <property type="molecule type" value="Genomic_DNA"/>
</dbReference>
<dbReference type="GO" id="GO:0016239">
    <property type="term" value="P:positive regulation of macroautophagy"/>
    <property type="evidence" value="ECO:0007669"/>
    <property type="project" value="TreeGrafter"/>
</dbReference>
<comment type="caution">
    <text evidence="4">The sequence shown here is derived from an EMBL/GenBank/DDBJ whole genome shotgun (WGS) entry which is preliminary data.</text>
</comment>
<dbReference type="GO" id="GO:0005829">
    <property type="term" value="C:cytosol"/>
    <property type="evidence" value="ECO:0007669"/>
    <property type="project" value="TreeGrafter"/>
</dbReference>
<dbReference type="GO" id="GO:1904263">
    <property type="term" value="P:positive regulation of TORC1 signaling"/>
    <property type="evidence" value="ECO:0007669"/>
    <property type="project" value="TreeGrafter"/>
</dbReference>
<name>A0AAW0FSH0_9APHY</name>
<dbReference type="PANTHER" id="PTHR46200">
    <property type="entry name" value="GATOR COMPLEX PROTEIN WDR24"/>
    <property type="match status" value="1"/>
</dbReference>